<evidence type="ECO:0000313" key="7">
    <source>
        <dbReference type="Proteomes" id="UP001054902"/>
    </source>
</evidence>
<dbReference type="SUPFAM" id="SSF51735">
    <property type="entry name" value="NAD(P)-binding Rossmann-fold domains"/>
    <property type="match status" value="1"/>
</dbReference>
<evidence type="ECO:0000256" key="2">
    <source>
        <dbReference type="ARBA" id="ARBA00022857"/>
    </source>
</evidence>
<name>A0AAD3CKX8_9STRA</name>
<feature type="chain" id="PRO_5042000956" evidence="5">
    <location>
        <begin position="21"/>
        <end position="361"/>
    </location>
</feature>
<organism evidence="6 7">
    <name type="scientific">Chaetoceros tenuissimus</name>
    <dbReference type="NCBI Taxonomy" id="426638"/>
    <lineage>
        <taxon>Eukaryota</taxon>
        <taxon>Sar</taxon>
        <taxon>Stramenopiles</taxon>
        <taxon>Ochrophyta</taxon>
        <taxon>Bacillariophyta</taxon>
        <taxon>Coscinodiscophyceae</taxon>
        <taxon>Chaetocerotophycidae</taxon>
        <taxon>Chaetocerotales</taxon>
        <taxon>Chaetocerotaceae</taxon>
        <taxon>Chaetoceros</taxon>
    </lineage>
</organism>
<dbReference type="InterPro" id="IPR036291">
    <property type="entry name" value="NAD(P)-bd_dom_sf"/>
</dbReference>
<dbReference type="Gene3D" id="3.40.50.720">
    <property type="entry name" value="NAD(P)-binding Rossmann-like Domain"/>
    <property type="match status" value="1"/>
</dbReference>
<evidence type="ECO:0000313" key="6">
    <source>
        <dbReference type="EMBL" id="GFH47982.1"/>
    </source>
</evidence>
<comment type="similarity">
    <text evidence="1 4">Belongs to the short-chain dehydrogenases/reductases (SDR) family.</text>
</comment>
<dbReference type="GO" id="GO:0016491">
    <property type="term" value="F:oxidoreductase activity"/>
    <property type="evidence" value="ECO:0007669"/>
    <property type="project" value="UniProtKB-KW"/>
</dbReference>
<sequence>MFRSLILLTMASCCLSMVAAFSGGTSSTATLKPLGKKSTALNVLEFLNKKQKLANYVHLDGSSDKESTSVAVVTGGNSGIGVESVSTLALANFNVVLCARNIESANEVVDSLPSSLREKVRIQRLDLADMKSIQAAADEIIEKEGKIDVLLNNAGVMSPPKRETTAQGLELQFGTNHVGHHLFTRLLLPVIEEGGRVVTVASTAHSFGQLNFQNLNYDPENSEEKRDYTAWGAYGQSKLANILFAKGLDDRLKKADSSIISLSLHPGVIGTNLWRYSPKWTRPILNAIIADKTVEQGAATSMYCCLASSETFQGGEYLSDCQIIEPNKFGQDETGSLRDKLWVATEKIIKENGVDLSEDLN</sequence>
<dbReference type="Pfam" id="PF00106">
    <property type="entry name" value="adh_short"/>
    <property type="match status" value="1"/>
</dbReference>
<keyword evidence="7" id="KW-1185">Reference proteome</keyword>
<dbReference type="PRINTS" id="PR00081">
    <property type="entry name" value="GDHRDH"/>
</dbReference>
<dbReference type="InterPro" id="IPR002347">
    <property type="entry name" value="SDR_fam"/>
</dbReference>
<keyword evidence="3" id="KW-0560">Oxidoreductase</keyword>
<dbReference type="CDD" id="cd05327">
    <property type="entry name" value="retinol-DH_like_SDR_c_like"/>
    <property type="match status" value="1"/>
</dbReference>
<dbReference type="PANTHER" id="PTHR24320">
    <property type="entry name" value="RETINOL DEHYDROGENASE"/>
    <property type="match status" value="1"/>
</dbReference>
<proteinExistence type="inferred from homology"/>
<evidence type="ECO:0000256" key="5">
    <source>
        <dbReference type="SAM" id="SignalP"/>
    </source>
</evidence>
<protein>
    <submittedName>
        <fullName evidence="6">Retinol dehydrogenase 12-like</fullName>
    </submittedName>
</protein>
<accession>A0AAD3CKX8</accession>
<evidence type="ECO:0000256" key="1">
    <source>
        <dbReference type="ARBA" id="ARBA00006484"/>
    </source>
</evidence>
<gene>
    <name evidence="6" type="ORF">CTEN210_04458</name>
</gene>
<dbReference type="AlphaFoldDB" id="A0AAD3CKX8"/>
<comment type="caution">
    <text evidence="6">The sequence shown here is derived from an EMBL/GenBank/DDBJ whole genome shotgun (WGS) entry which is preliminary data.</text>
</comment>
<keyword evidence="2" id="KW-0521">NADP</keyword>
<dbReference type="PANTHER" id="PTHR24320:SF282">
    <property type="entry name" value="WW DOMAIN-CONTAINING OXIDOREDUCTASE"/>
    <property type="match status" value="1"/>
</dbReference>
<evidence type="ECO:0000256" key="4">
    <source>
        <dbReference type="RuleBase" id="RU000363"/>
    </source>
</evidence>
<reference evidence="6 7" key="1">
    <citation type="journal article" date="2021" name="Sci. Rep.">
        <title>The genome of the diatom Chaetoceros tenuissimus carries an ancient integrated fragment of an extant virus.</title>
        <authorList>
            <person name="Hongo Y."/>
            <person name="Kimura K."/>
            <person name="Takaki Y."/>
            <person name="Yoshida Y."/>
            <person name="Baba S."/>
            <person name="Kobayashi G."/>
            <person name="Nagasaki K."/>
            <person name="Hano T."/>
            <person name="Tomaru Y."/>
        </authorList>
    </citation>
    <scope>NUCLEOTIDE SEQUENCE [LARGE SCALE GENOMIC DNA]</scope>
    <source>
        <strain evidence="6 7">NIES-3715</strain>
    </source>
</reference>
<feature type="signal peptide" evidence="5">
    <location>
        <begin position="1"/>
        <end position="20"/>
    </location>
</feature>
<evidence type="ECO:0000256" key="3">
    <source>
        <dbReference type="ARBA" id="ARBA00023002"/>
    </source>
</evidence>
<dbReference type="Proteomes" id="UP001054902">
    <property type="component" value="Unassembled WGS sequence"/>
</dbReference>
<dbReference type="EMBL" id="BLLK01000025">
    <property type="protein sequence ID" value="GFH47982.1"/>
    <property type="molecule type" value="Genomic_DNA"/>
</dbReference>
<dbReference type="PRINTS" id="PR00080">
    <property type="entry name" value="SDRFAMILY"/>
</dbReference>
<keyword evidence="5" id="KW-0732">Signal</keyword>